<accession>A0A165QJN5</accession>
<evidence type="ECO:0000313" key="2">
    <source>
        <dbReference type="EMBL" id="KZT69562.1"/>
    </source>
</evidence>
<dbReference type="PANTHER" id="PTHR35179:SF2">
    <property type="entry name" value="START DOMAIN-CONTAINING PROTEIN"/>
    <property type="match status" value="1"/>
</dbReference>
<name>A0A165QJN5_9APHY</name>
<evidence type="ECO:0000313" key="3">
    <source>
        <dbReference type="Proteomes" id="UP000076727"/>
    </source>
</evidence>
<dbReference type="Proteomes" id="UP000076727">
    <property type="component" value="Unassembled WGS sequence"/>
</dbReference>
<dbReference type="OrthoDB" id="420564at2759"/>
<reference evidence="2 3" key="1">
    <citation type="journal article" date="2016" name="Mol. Biol. Evol.">
        <title>Comparative Genomics of Early-Diverging Mushroom-Forming Fungi Provides Insights into the Origins of Lignocellulose Decay Capabilities.</title>
        <authorList>
            <person name="Nagy L.G."/>
            <person name="Riley R."/>
            <person name="Tritt A."/>
            <person name="Adam C."/>
            <person name="Daum C."/>
            <person name="Floudas D."/>
            <person name="Sun H."/>
            <person name="Yadav J.S."/>
            <person name="Pangilinan J."/>
            <person name="Larsson K.H."/>
            <person name="Matsuura K."/>
            <person name="Barry K."/>
            <person name="Labutti K."/>
            <person name="Kuo R."/>
            <person name="Ohm R.A."/>
            <person name="Bhattacharya S.S."/>
            <person name="Shirouzu T."/>
            <person name="Yoshinaga Y."/>
            <person name="Martin F.M."/>
            <person name="Grigoriev I.V."/>
            <person name="Hibbett D.S."/>
        </authorList>
    </citation>
    <scope>NUCLEOTIDE SEQUENCE [LARGE SCALE GENOMIC DNA]</scope>
    <source>
        <strain evidence="2 3">L-15889</strain>
    </source>
</reference>
<protein>
    <recommendedName>
        <fullName evidence="4">Geranylgeranyl pyrophosphate synthetase</fullName>
    </recommendedName>
</protein>
<sequence>MSEHFHQYRRGGHTGRGGYSGSGVSSTPASSSLPPERNLTEDLQSAPIKTIAKPETTSGRVIAVERLEYIGSFNWSEASKPTIIVPGSPSVWRNRALPYRVPRDTGIRFVDQTGYRMPTYPLYPLIRAVDIMSEDEGDPFDWSTVDFVSDRNGLRKLLRWINDDGTAKEFRIDMQLAGRNTVLLNRWEKKTREEPNPRYSTFGFSFERQSTYKAPGMEQAAATAYHRIVKYDFDGLTMVVRFEVDACTPPPSPTSAQGTRRQTASTDVDSLSSMLSGLAVASGAGKGPKIDKDSSTAELDVIRAGERVPQSSLIEMTTRSRTNALNYDWIEAYPQLFLSQTPNHYLAVHNRGEFESIQKRALGDPELKRVEAQLQGSFRRLANALKTIQNIVVEHGERGRLSLVFRDGALQVFQRRAQDSCLPDATMRRFDNLEHVPST</sequence>
<proteinExistence type="predicted"/>
<organism evidence="2 3">
    <name type="scientific">Daedalea quercina L-15889</name>
    <dbReference type="NCBI Taxonomy" id="1314783"/>
    <lineage>
        <taxon>Eukaryota</taxon>
        <taxon>Fungi</taxon>
        <taxon>Dikarya</taxon>
        <taxon>Basidiomycota</taxon>
        <taxon>Agaricomycotina</taxon>
        <taxon>Agaricomycetes</taxon>
        <taxon>Polyporales</taxon>
        <taxon>Fomitopsis</taxon>
    </lineage>
</organism>
<evidence type="ECO:0000256" key="1">
    <source>
        <dbReference type="SAM" id="MobiDB-lite"/>
    </source>
</evidence>
<feature type="compositionally biased region" description="Low complexity" evidence="1">
    <location>
        <begin position="22"/>
        <end position="35"/>
    </location>
</feature>
<dbReference type="PANTHER" id="PTHR35179">
    <property type="entry name" value="PROTEIN CBG02620"/>
    <property type="match status" value="1"/>
</dbReference>
<gene>
    <name evidence="2" type="ORF">DAEQUDRAFT_690723</name>
</gene>
<dbReference type="STRING" id="1314783.A0A165QJN5"/>
<dbReference type="AlphaFoldDB" id="A0A165QJN5"/>
<evidence type="ECO:0008006" key="4">
    <source>
        <dbReference type="Google" id="ProtNLM"/>
    </source>
</evidence>
<keyword evidence="3" id="KW-1185">Reference proteome</keyword>
<dbReference type="EMBL" id="KV429057">
    <property type="protein sequence ID" value="KZT69562.1"/>
    <property type="molecule type" value="Genomic_DNA"/>
</dbReference>
<feature type="region of interest" description="Disordered" evidence="1">
    <location>
        <begin position="1"/>
        <end position="47"/>
    </location>
</feature>